<dbReference type="InterPro" id="IPR002104">
    <property type="entry name" value="Integrase_catalytic"/>
</dbReference>
<dbReference type="PANTHER" id="PTHR30349:SF64">
    <property type="entry name" value="PROPHAGE INTEGRASE INTD-RELATED"/>
    <property type="match status" value="1"/>
</dbReference>
<evidence type="ECO:0000313" key="4">
    <source>
        <dbReference type="EMBL" id="NYE16803.1"/>
    </source>
</evidence>
<feature type="domain" description="Tyr recombinase" evidence="3">
    <location>
        <begin position="234"/>
        <end position="449"/>
    </location>
</feature>
<organism evidence="4 5">
    <name type="scientific">Actinomadura citrea</name>
    <dbReference type="NCBI Taxonomy" id="46158"/>
    <lineage>
        <taxon>Bacteria</taxon>
        <taxon>Bacillati</taxon>
        <taxon>Actinomycetota</taxon>
        <taxon>Actinomycetes</taxon>
        <taxon>Streptosporangiales</taxon>
        <taxon>Thermomonosporaceae</taxon>
        <taxon>Actinomadura</taxon>
    </lineage>
</organism>
<keyword evidence="5" id="KW-1185">Reference proteome</keyword>
<keyword evidence="1" id="KW-0233">DNA recombination</keyword>
<evidence type="ECO:0000259" key="3">
    <source>
        <dbReference type="PROSITE" id="PS51898"/>
    </source>
</evidence>
<dbReference type="PROSITE" id="PS51898">
    <property type="entry name" value="TYR_RECOMBINASE"/>
    <property type="match status" value="1"/>
</dbReference>
<dbReference type="AlphaFoldDB" id="A0A7Y9GHY9"/>
<dbReference type="EMBL" id="JACCBT010000001">
    <property type="protein sequence ID" value="NYE16803.1"/>
    <property type="molecule type" value="Genomic_DNA"/>
</dbReference>
<dbReference type="GO" id="GO:0003677">
    <property type="term" value="F:DNA binding"/>
    <property type="evidence" value="ECO:0007669"/>
    <property type="project" value="InterPro"/>
</dbReference>
<dbReference type="RefSeq" id="WP_179837286.1">
    <property type="nucleotide sequence ID" value="NZ_BMRD01000002.1"/>
</dbReference>
<dbReference type="Proteomes" id="UP000591272">
    <property type="component" value="Unassembled WGS sequence"/>
</dbReference>
<reference evidence="4 5" key="1">
    <citation type="submission" date="2020-07" db="EMBL/GenBank/DDBJ databases">
        <title>Sequencing the genomes of 1000 actinobacteria strains.</title>
        <authorList>
            <person name="Klenk H.-P."/>
        </authorList>
    </citation>
    <scope>NUCLEOTIDE SEQUENCE [LARGE SCALE GENOMIC DNA]</scope>
    <source>
        <strain evidence="4 5">DSM 43461</strain>
    </source>
</reference>
<comment type="caution">
    <text evidence="4">The sequence shown here is derived from an EMBL/GenBank/DDBJ whole genome shotgun (WGS) entry which is preliminary data.</text>
</comment>
<gene>
    <name evidence="4" type="ORF">BJ999_007099</name>
</gene>
<proteinExistence type="predicted"/>
<dbReference type="InterPro" id="IPR013762">
    <property type="entry name" value="Integrase-like_cat_sf"/>
</dbReference>
<name>A0A7Y9GHY9_9ACTN</name>
<dbReference type="PANTHER" id="PTHR30349">
    <property type="entry name" value="PHAGE INTEGRASE-RELATED"/>
    <property type="match status" value="1"/>
</dbReference>
<dbReference type="SUPFAM" id="SSF56349">
    <property type="entry name" value="DNA breaking-rejoining enzymes"/>
    <property type="match status" value="1"/>
</dbReference>
<dbReference type="Gene3D" id="1.10.443.10">
    <property type="entry name" value="Intergrase catalytic core"/>
    <property type="match status" value="1"/>
</dbReference>
<evidence type="ECO:0000313" key="5">
    <source>
        <dbReference type="Proteomes" id="UP000591272"/>
    </source>
</evidence>
<dbReference type="InterPro" id="IPR011010">
    <property type="entry name" value="DNA_brk_join_enz"/>
</dbReference>
<dbReference type="GO" id="GO:0006310">
    <property type="term" value="P:DNA recombination"/>
    <property type="evidence" value="ECO:0007669"/>
    <property type="project" value="UniProtKB-KW"/>
</dbReference>
<evidence type="ECO:0000256" key="2">
    <source>
        <dbReference type="SAM" id="MobiDB-lite"/>
    </source>
</evidence>
<accession>A0A7Y9GHY9</accession>
<evidence type="ECO:0000256" key="1">
    <source>
        <dbReference type="ARBA" id="ARBA00023172"/>
    </source>
</evidence>
<dbReference type="InterPro" id="IPR050090">
    <property type="entry name" value="Tyrosine_recombinase_XerCD"/>
</dbReference>
<dbReference type="GO" id="GO:0015074">
    <property type="term" value="P:DNA integration"/>
    <property type="evidence" value="ECO:0007669"/>
    <property type="project" value="InterPro"/>
</dbReference>
<protein>
    <submittedName>
        <fullName evidence="4">Integrase</fullName>
    </submittedName>
</protein>
<sequence>MNRSYDVRFWNITIKKGRKRPYVLRWLVGGKVQTKPFTARELADSFKSELIQAARRGEAFDIETGLPESMIRAARSVSWFQHARDYVDDRWDKVSAKQRISIAETLTAVTVGLTADHKGAPDSETLRKALRRWEYNKNRREADQPAEVAAALNWVRKASVPLADLAEFEGITLALATCAQKLDGSPAAPSYYTRRRRVLYNVLKYAVQRKRLAGNPIDGLDWKATEDDEVWEEIDPAVVPSPRQMAELLTAVSYAGPRRGPRMVAFFACVYYAMMRPGEVVSLRESDCELPAKGWGRLMLAGSKPSVGTEWTDSGEYHDDRGLKGRNRRAKRPVPIPPELCRILRDHINRYGVAPDGRLFRTERGGVLLPSGYGRTWHKARTLALMPAEEASDLARRPYDLRHAGVSLRLNAGVPPTQVAEWAGHSVEVLLKIYAKVIAGQDHLWEGLIDEALGEKPL</sequence>
<feature type="region of interest" description="Disordered" evidence="2">
    <location>
        <begin position="309"/>
        <end position="331"/>
    </location>
</feature>